<accession>A0A6L4WP25</accession>
<comment type="caution">
    <text evidence="3">The sequence shown here is derived from an EMBL/GenBank/DDBJ whole genome shotgun (WGS) entry which is preliminary data.</text>
</comment>
<gene>
    <name evidence="4" type="ORF">GBG18_05140</name>
    <name evidence="3" type="ORF">GBG19_14365</name>
</gene>
<evidence type="ECO:0000313" key="4">
    <source>
        <dbReference type="EMBL" id="KAB7891974.1"/>
    </source>
</evidence>
<name>A0A6L4WP25_9BACT</name>
<feature type="chain" id="PRO_5026659716" description="YtkA-like domain-containing protein" evidence="1">
    <location>
        <begin position="22"/>
        <end position="166"/>
    </location>
</feature>
<dbReference type="EMBL" id="WFKJ01000010">
    <property type="protein sequence ID" value="KAB7891974.1"/>
    <property type="molecule type" value="Genomic_DNA"/>
</dbReference>
<sequence length="166" mass="18682">MNRMLKVVIGLSLVASSSLYASGDHTGDHMHEGKMTNHMKDMDHETMNINHKKSNMSNSSLNLYHHTIVVDGYQTTISSIKPLKDGKNDMTISILKNKKDIKNAIVNIKFSMPSMPGMEFTENAGIKGNKYNTNINFSMHGEWAYELIFKTSDGLIHKTKNSVHIK</sequence>
<dbReference type="Proteomes" id="UP000461010">
    <property type="component" value="Unassembled WGS sequence"/>
</dbReference>
<evidence type="ECO:0000313" key="3">
    <source>
        <dbReference type="EMBL" id="KAB7885271.1"/>
    </source>
</evidence>
<evidence type="ECO:0000256" key="1">
    <source>
        <dbReference type="SAM" id="SignalP"/>
    </source>
</evidence>
<evidence type="ECO:0000313" key="6">
    <source>
        <dbReference type="Proteomes" id="UP000472839"/>
    </source>
</evidence>
<dbReference type="Pfam" id="PF13115">
    <property type="entry name" value="YtkA"/>
    <property type="match status" value="1"/>
</dbReference>
<protein>
    <recommendedName>
        <fullName evidence="2">YtkA-like domain-containing protein</fullName>
    </recommendedName>
</protein>
<evidence type="ECO:0000313" key="5">
    <source>
        <dbReference type="Proteomes" id="UP000461010"/>
    </source>
</evidence>
<dbReference type="InterPro" id="IPR032693">
    <property type="entry name" value="YtkA-like_dom"/>
</dbReference>
<keyword evidence="5" id="KW-1185">Reference proteome</keyword>
<dbReference type="RefSeq" id="WP_152189007.1">
    <property type="nucleotide sequence ID" value="NZ_WFKI01000050.1"/>
</dbReference>
<dbReference type="Proteomes" id="UP000472839">
    <property type="component" value="Unassembled WGS sequence"/>
</dbReference>
<organism evidence="3 6">
    <name type="scientific">Poseidonibacter ostreae</name>
    <dbReference type="NCBI Taxonomy" id="2654171"/>
    <lineage>
        <taxon>Bacteria</taxon>
        <taxon>Pseudomonadati</taxon>
        <taxon>Campylobacterota</taxon>
        <taxon>Epsilonproteobacteria</taxon>
        <taxon>Campylobacterales</taxon>
        <taxon>Arcobacteraceae</taxon>
        <taxon>Poseidonibacter</taxon>
    </lineage>
</organism>
<feature type="domain" description="YtkA-like" evidence="2">
    <location>
        <begin position="70"/>
        <end position="146"/>
    </location>
</feature>
<reference evidence="5 6" key="1">
    <citation type="submission" date="2019-10" db="EMBL/GenBank/DDBJ databases">
        <title>Poseidonibacter ostreae sp. nov., isolated from the gut of the Ostrea denselamellosa.</title>
        <authorList>
            <person name="Choi A."/>
        </authorList>
    </citation>
    <scope>NUCLEOTIDE SEQUENCE [LARGE SCALE GENOMIC DNA]</scope>
    <source>
        <strain evidence="3 6">SJOD-M-33</strain>
        <strain evidence="4 5">SJOD-M-5</strain>
    </source>
</reference>
<evidence type="ECO:0000259" key="2">
    <source>
        <dbReference type="Pfam" id="PF13115"/>
    </source>
</evidence>
<feature type="signal peptide" evidence="1">
    <location>
        <begin position="1"/>
        <end position="21"/>
    </location>
</feature>
<dbReference type="AlphaFoldDB" id="A0A6L4WP25"/>
<keyword evidence="1" id="KW-0732">Signal</keyword>
<dbReference type="EMBL" id="WFKK01000061">
    <property type="protein sequence ID" value="KAB7885271.1"/>
    <property type="molecule type" value="Genomic_DNA"/>
</dbReference>
<proteinExistence type="predicted"/>